<reference evidence="1" key="1">
    <citation type="journal article" date="2021" name="Proc. Natl. Acad. Sci. U.S.A.">
        <title>A Catalog of Tens of Thousands of Viruses from Human Metagenomes Reveals Hidden Associations with Chronic Diseases.</title>
        <authorList>
            <person name="Tisza M.J."/>
            <person name="Buck C.B."/>
        </authorList>
    </citation>
    <scope>NUCLEOTIDE SEQUENCE</scope>
    <source>
        <strain evidence="1">Cttxo15</strain>
    </source>
</reference>
<organism evidence="1">
    <name type="scientific">Podoviridae sp. cttxo15</name>
    <dbReference type="NCBI Taxonomy" id="2826584"/>
    <lineage>
        <taxon>Viruses</taxon>
        <taxon>Duplodnaviria</taxon>
        <taxon>Heunggongvirae</taxon>
        <taxon>Uroviricota</taxon>
        <taxon>Caudoviricetes</taxon>
    </lineage>
</organism>
<accession>A0A8S5N1Z5</accession>
<protein>
    <submittedName>
        <fullName evidence="1">Uncharacterized protein</fullName>
    </submittedName>
</protein>
<sequence>MSYSKDFVQIEIFQKILFQQETIRSVYLLKFLFQMLKGYRFPLKFS</sequence>
<dbReference type="EMBL" id="BK015041">
    <property type="protein sequence ID" value="DAD88452.1"/>
    <property type="molecule type" value="Genomic_DNA"/>
</dbReference>
<evidence type="ECO:0000313" key="1">
    <source>
        <dbReference type="EMBL" id="DAD88452.1"/>
    </source>
</evidence>
<proteinExistence type="predicted"/>
<name>A0A8S5N1Z5_9CAUD</name>